<dbReference type="STRING" id="981222.Cabther_A2078"/>
<gene>
    <name evidence="2" type="ordered locus">Cabther_A2078</name>
</gene>
<name>G2LJD2_CHLTF</name>
<feature type="region of interest" description="Disordered" evidence="1">
    <location>
        <begin position="1"/>
        <end position="24"/>
    </location>
</feature>
<sequence>MTPEIDAAGSRPAKKRMKFVTSPV</sequence>
<dbReference type="KEGG" id="ctm:Cabther_A2078"/>
<proteinExistence type="predicted"/>
<evidence type="ECO:0000313" key="2">
    <source>
        <dbReference type="EMBL" id="AEP12821.1"/>
    </source>
</evidence>
<organism evidence="2 3">
    <name type="scientific">Chloracidobacterium thermophilum (strain B)</name>
    <dbReference type="NCBI Taxonomy" id="981222"/>
    <lineage>
        <taxon>Bacteria</taxon>
        <taxon>Pseudomonadati</taxon>
        <taxon>Acidobacteriota</taxon>
        <taxon>Terriglobia</taxon>
        <taxon>Terriglobales</taxon>
        <taxon>Acidobacteriaceae</taxon>
        <taxon>Chloracidobacterium</taxon>
    </lineage>
</organism>
<protein>
    <submittedName>
        <fullName evidence="2">Uncharacterized protein</fullName>
    </submittedName>
</protein>
<reference evidence="2 3" key="1">
    <citation type="journal article" date="2012" name="Environ. Microbiol.">
        <title>Complete genome of Candidatus Chloracidobacterium thermophilum, a chlorophyll-based photoheterotroph belonging to the phylum Acidobacteria.</title>
        <authorList>
            <person name="Garcia Costas A.M."/>
            <person name="Liu Z."/>
            <person name="Tomsho L.P."/>
            <person name="Schuster S.C."/>
            <person name="Ward D.M."/>
            <person name="Bryant D.A."/>
        </authorList>
    </citation>
    <scope>NUCLEOTIDE SEQUENCE [LARGE SCALE GENOMIC DNA]</scope>
    <source>
        <strain evidence="2 3">B</strain>
    </source>
</reference>
<evidence type="ECO:0000313" key="3">
    <source>
        <dbReference type="Proteomes" id="UP000006791"/>
    </source>
</evidence>
<dbReference type="AlphaFoldDB" id="G2LJD2"/>
<evidence type="ECO:0000256" key="1">
    <source>
        <dbReference type="SAM" id="MobiDB-lite"/>
    </source>
</evidence>
<dbReference type="EMBL" id="CP002514">
    <property type="protein sequence ID" value="AEP12821.1"/>
    <property type="molecule type" value="Genomic_DNA"/>
</dbReference>
<accession>G2LJD2</accession>
<keyword evidence="3" id="KW-1185">Reference proteome</keyword>
<dbReference type="Proteomes" id="UP000006791">
    <property type="component" value="Chromosome 1"/>
</dbReference>
<dbReference type="HOGENOM" id="CLU_3420890_0_0_0"/>